<comment type="catalytic activity">
    <reaction evidence="5">
        <text>N-terminal glycyl-[protein] + tetradecanoyl-CoA = N-tetradecanoylglycyl-[protein] + CoA + H(+)</text>
        <dbReference type="Rhea" id="RHEA:15521"/>
        <dbReference type="Rhea" id="RHEA-COMP:12666"/>
        <dbReference type="Rhea" id="RHEA-COMP:12667"/>
        <dbReference type="ChEBI" id="CHEBI:15378"/>
        <dbReference type="ChEBI" id="CHEBI:57287"/>
        <dbReference type="ChEBI" id="CHEBI:57385"/>
        <dbReference type="ChEBI" id="CHEBI:64723"/>
        <dbReference type="ChEBI" id="CHEBI:133050"/>
        <dbReference type="EC" id="2.3.1.97"/>
    </reaction>
</comment>
<keyword evidence="3 5" id="KW-0808">Transferase</keyword>
<dbReference type="OrthoDB" id="60315at2759"/>
<organism evidence="10 11">
    <name type="scientific">Halteria grandinella</name>
    <dbReference type="NCBI Taxonomy" id="5974"/>
    <lineage>
        <taxon>Eukaryota</taxon>
        <taxon>Sar</taxon>
        <taxon>Alveolata</taxon>
        <taxon>Ciliophora</taxon>
        <taxon>Intramacronucleata</taxon>
        <taxon>Spirotrichea</taxon>
        <taxon>Stichotrichia</taxon>
        <taxon>Sporadotrichida</taxon>
        <taxon>Halteriidae</taxon>
        <taxon>Halteria</taxon>
    </lineage>
</organism>
<sequence length="382" mass="42824">MSHIHSGRHSPCLGVITSAGNPSRKAKLSIKTSPKSPPSPSSFQPASFGPPWTSKTLPSSRKQDAESTFRFEYPLDFLQWALLIPDYQKDWHLGIRSATTNKLLAFIAATPLKAKLNDRKVKLAQVNYLCVTKKLRSKRLAPVLIKEVTRRVNLKEVWQAVYTAGIVVPSPAGTATYSHRSLNVKKLIEVGFSALPMGESMATHVKKNKLPTEADVTIEGVVREMQKKDISAVFKLLQGHLKKYKLQPVYTQQEVAHLLMPRKGVINTYVVEDEAKQVTDFVSFYRLPTQILSPIGPHTHIESAYAHYVVGTKNEPHQLMKYALVQAKAQSFDVFTALDILDNESYLSELKFQAGDGSLHYYLYNWSIGQRLTPQEIGIILV</sequence>
<dbReference type="InterPro" id="IPR000903">
    <property type="entry name" value="NMT"/>
</dbReference>
<evidence type="ECO:0000256" key="5">
    <source>
        <dbReference type="RuleBase" id="RU000586"/>
    </source>
</evidence>
<dbReference type="InterPro" id="IPR016181">
    <property type="entry name" value="Acyl_CoA_acyltransferase"/>
</dbReference>
<comment type="function">
    <text evidence="5">Adds a myristoyl group to the N-terminal glycine residue of certain cellular proteins.</text>
</comment>
<dbReference type="PANTHER" id="PTHR11377">
    <property type="entry name" value="N-MYRISTOYL TRANSFERASE"/>
    <property type="match status" value="1"/>
</dbReference>
<accession>A0A8J8T230</accession>
<dbReference type="EMBL" id="RRYP01008999">
    <property type="protein sequence ID" value="TNV79369.1"/>
    <property type="molecule type" value="Genomic_DNA"/>
</dbReference>
<name>A0A8J8T230_HALGN</name>
<feature type="domain" description="Glycylpeptide N-tetradecanoyltransferase N-terminal" evidence="8">
    <location>
        <begin position="63"/>
        <end position="173"/>
    </location>
</feature>
<feature type="domain" description="Glycylpeptide N-tetradecanoyltransferase C-terminal" evidence="9">
    <location>
        <begin position="189"/>
        <end position="373"/>
    </location>
</feature>
<dbReference type="PANTHER" id="PTHR11377:SF5">
    <property type="entry name" value="GLYCYLPEPTIDE N-TETRADECANOYLTRANSFERASE"/>
    <property type="match status" value="1"/>
</dbReference>
<evidence type="ECO:0000256" key="7">
    <source>
        <dbReference type="SAM" id="MobiDB-lite"/>
    </source>
</evidence>
<evidence type="ECO:0000256" key="6">
    <source>
        <dbReference type="RuleBase" id="RU004178"/>
    </source>
</evidence>
<keyword evidence="11" id="KW-1185">Reference proteome</keyword>
<protein>
    <recommendedName>
        <fullName evidence="2 5">Glycylpeptide N-tetradecanoyltransferase</fullName>
        <ecNumber evidence="2 5">2.3.1.97</ecNumber>
    </recommendedName>
</protein>
<dbReference type="PIRSF" id="PIRSF015892">
    <property type="entry name" value="N-myristl_transf"/>
    <property type="match status" value="1"/>
</dbReference>
<dbReference type="GO" id="GO:0004379">
    <property type="term" value="F:glycylpeptide N-tetradecanoyltransferase activity"/>
    <property type="evidence" value="ECO:0007669"/>
    <property type="project" value="UniProtKB-EC"/>
</dbReference>
<comment type="caution">
    <text evidence="10">The sequence shown here is derived from an EMBL/GenBank/DDBJ whole genome shotgun (WGS) entry which is preliminary data.</text>
</comment>
<dbReference type="EC" id="2.3.1.97" evidence="2 5"/>
<comment type="similarity">
    <text evidence="1 6">Belongs to the NMT family.</text>
</comment>
<proteinExistence type="inferred from homology"/>
<evidence type="ECO:0000256" key="1">
    <source>
        <dbReference type="ARBA" id="ARBA00009469"/>
    </source>
</evidence>
<dbReference type="InterPro" id="IPR022676">
    <property type="entry name" value="NMT_N"/>
</dbReference>
<evidence type="ECO:0000313" key="10">
    <source>
        <dbReference type="EMBL" id="TNV79369.1"/>
    </source>
</evidence>
<evidence type="ECO:0000313" key="11">
    <source>
        <dbReference type="Proteomes" id="UP000785679"/>
    </source>
</evidence>
<evidence type="ECO:0000259" key="9">
    <source>
        <dbReference type="Pfam" id="PF02799"/>
    </source>
</evidence>
<dbReference type="GO" id="GO:0005737">
    <property type="term" value="C:cytoplasm"/>
    <property type="evidence" value="ECO:0007669"/>
    <property type="project" value="TreeGrafter"/>
</dbReference>
<dbReference type="Gene3D" id="3.40.630.170">
    <property type="match status" value="1"/>
</dbReference>
<reference evidence="10" key="1">
    <citation type="submission" date="2019-06" db="EMBL/GenBank/DDBJ databases">
        <authorList>
            <person name="Zheng W."/>
        </authorList>
    </citation>
    <scope>NUCLEOTIDE SEQUENCE</scope>
    <source>
        <strain evidence="10">QDHG01</strain>
    </source>
</reference>
<dbReference type="Pfam" id="PF01233">
    <property type="entry name" value="NMT"/>
    <property type="match status" value="1"/>
</dbReference>
<dbReference type="Proteomes" id="UP000785679">
    <property type="component" value="Unassembled WGS sequence"/>
</dbReference>
<evidence type="ECO:0000256" key="3">
    <source>
        <dbReference type="ARBA" id="ARBA00022679"/>
    </source>
</evidence>
<dbReference type="Pfam" id="PF02799">
    <property type="entry name" value="NMT_C"/>
    <property type="match status" value="1"/>
</dbReference>
<evidence type="ECO:0000259" key="8">
    <source>
        <dbReference type="Pfam" id="PF01233"/>
    </source>
</evidence>
<gene>
    <name evidence="10" type="ORF">FGO68_gene1384</name>
</gene>
<evidence type="ECO:0000256" key="4">
    <source>
        <dbReference type="ARBA" id="ARBA00023315"/>
    </source>
</evidence>
<evidence type="ECO:0000256" key="2">
    <source>
        <dbReference type="ARBA" id="ARBA00012923"/>
    </source>
</evidence>
<feature type="region of interest" description="Disordered" evidence="7">
    <location>
        <begin position="1"/>
        <end position="60"/>
    </location>
</feature>
<dbReference type="AlphaFoldDB" id="A0A8J8T230"/>
<keyword evidence="4 5" id="KW-0012">Acyltransferase</keyword>
<dbReference type="SUPFAM" id="SSF55729">
    <property type="entry name" value="Acyl-CoA N-acyltransferases (Nat)"/>
    <property type="match status" value="2"/>
</dbReference>
<feature type="compositionally biased region" description="Low complexity" evidence="7">
    <location>
        <begin position="41"/>
        <end position="51"/>
    </location>
</feature>
<dbReference type="InterPro" id="IPR022677">
    <property type="entry name" value="NMT_C"/>
</dbReference>